<dbReference type="Proteomes" id="UP000249204">
    <property type="component" value="Unassembled WGS sequence"/>
</dbReference>
<sequence>MEIVRSDKNGWTYYFYGRSFAAVPYEEVEDDSDAIDIETLPPEIQNQVQSTMPQFFVTAPDPTTVEFEVLPTDVEFVPSSTTYIGGISPFYKRLFGIRVPEFKVDMCKKSFRTPWGKVRYKYPCLKRRTSDLNVYAYLYFPVSLEQFIKDELKRCLDIASAAATSAGVAVFWATPGTPVERVLAALPVATETFKTSFLSCVEQIPSWDTISRNIDYGVTYEQVRLDDWH</sequence>
<accession>A0A2W6NF51</accession>
<proteinExistence type="predicted"/>
<reference evidence="1 2" key="1">
    <citation type="submission" date="2018-06" db="EMBL/GenBank/DDBJ databases">
        <title>Isolation of heavy metals resistant Paenibacillus silvae NC2 from Gold-Copper mine in ZiJin, China.</title>
        <authorList>
            <person name="Xu J."/>
            <person name="Mazhar H.S."/>
            <person name="Rensing C."/>
        </authorList>
    </citation>
    <scope>NUCLEOTIDE SEQUENCE [LARGE SCALE GENOMIC DNA]</scope>
    <source>
        <strain evidence="1 2">NC2</strain>
    </source>
</reference>
<organism evidence="1 2">
    <name type="scientific">Paenibacillus silvae</name>
    <dbReference type="NCBI Taxonomy" id="1325358"/>
    <lineage>
        <taxon>Bacteria</taxon>
        <taxon>Bacillati</taxon>
        <taxon>Bacillota</taxon>
        <taxon>Bacilli</taxon>
        <taxon>Bacillales</taxon>
        <taxon>Paenibacillaceae</taxon>
        <taxon>Paenibacillus</taxon>
    </lineage>
</organism>
<evidence type="ECO:0000313" key="2">
    <source>
        <dbReference type="Proteomes" id="UP000249204"/>
    </source>
</evidence>
<gene>
    <name evidence="1" type="ORF">DN757_17625</name>
</gene>
<dbReference type="AlphaFoldDB" id="A0A2W6NF51"/>
<dbReference type="EMBL" id="QKWW01000048">
    <property type="protein sequence ID" value="PZT54349.1"/>
    <property type="molecule type" value="Genomic_DNA"/>
</dbReference>
<dbReference type="RefSeq" id="WP_111271505.1">
    <property type="nucleotide sequence ID" value="NZ_QKWW01000048.1"/>
</dbReference>
<protein>
    <submittedName>
        <fullName evidence="1">Uncharacterized protein</fullName>
    </submittedName>
</protein>
<comment type="caution">
    <text evidence="1">The sequence shown here is derived from an EMBL/GenBank/DDBJ whole genome shotgun (WGS) entry which is preliminary data.</text>
</comment>
<evidence type="ECO:0000313" key="1">
    <source>
        <dbReference type="EMBL" id="PZT54349.1"/>
    </source>
</evidence>
<name>A0A2W6NF51_9BACL</name>